<dbReference type="GO" id="GO:0005737">
    <property type="term" value="C:cytoplasm"/>
    <property type="evidence" value="ECO:0007669"/>
    <property type="project" value="TreeGrafter"/>
</dbReference>
<sequence length="245" mass="27050">MQKLELTLPTAAENLALDEALLAACEAGEITDGVLRLWEPARHFVVLGRSSDPEVEVNLAACCQKRIPVLRRASGGGTIVAGPGCLMVAVVLSYAKYPELRSIDCAHCFVLQRIRDCLTLLVPGIQVVGTSDLAVGTSESQLQKFSGNALRAKRTHLLYHGTLLYDFDLDQLTQLLAAPTREPDYRACRHHREFVTNLPLSCAQLVAALTTGWQATESLANWPEERTQKIRQEKYANDPKWVITN</sequence>
<dbReference type="InterPro" id="IPR004562">
    <property type="entry name" value="LipoylTrfase_LipoateP_Ligase"/>
</dbReference>
<dbReference type="AlphaFoldDB" id="A0A5C6D2V7"/>
<comment type="pathway">
    <text evidence="1">Protein modification; protein lipoylation via exogenous pathway; protein N(6)-(lipoyl)lysine from lipoate: step 2/2.</text>
</comment>
<dbReference type="SUPFAM" id="SSF55681">
    <property type="entry name" value="Class II aaRS and biotin synthetases"/>
    <property type="match status" value="1"/>
</dbReference>
<organism evidence="3 4">
    <name type="scientific">Bythopirellula polymerisocia</name>
    <dbReference type="NCBI Taxonomy" id="2528003"/>
    <lineage>
        <taxon>Bacteria</taxon>
        <taxon>Pseudomonadati</taxon>
        <taxon>Planctomycetota</taxon>
        <taxon>Planctomycetia</taxon>
        <taxon>Pirellulales</taxon>
        <taxon>Lacipirellulaceae</taxon>
        <taxon>Bythopirellula</taxon>
    </lineage>
</organism>
<proteinExistence type="predicted"/>
<name>A0A5C6D2V7_9BACT</name>
<reference evidence="3 4" key="1">
    <citation type="submission" date="2019-02" db="EMBL/GenBank/DDBJ databases">
        <title>Deep-cultivation of Planctomycetes and their phenomic and genomic characterization uncovers novel biology.</title>
        <authorList>
            <person name="Wiegand S."/>
            <person name="Jogler M."/>
            <person name="Boedeker C."/>
            <person name="Pinto D."/>
            <person name="Vollmers J."/>
            <person name="Rivas-Marin E."/>
            <person name="Kohn T."/>
            <person name="Peeters S.H."/>
            <person name="Heuer A."/>
            <person name="Rast P."/>
            <person name="Oberbeckmann S."/>
            <person name="Bunk B."/>
            <person name="Jeske O."/>
            <person name="Meyerdierks A."/>
            <person name="Storesund J.E."/>
            <person name="Kallscheuer N."/>
            <person name="Luecker S."/>
            <person name="Lage O.M."/>
            <person name="Pohl T."/>
            <person name="Merkel B.J."/>
            <person name="Hornburger P."/>
            <person name="Mueller R.-W."/>
            <person name="Bruemmer F."/>
            <person name="Labrenz M."/>
            <person name="Spormann A.M."/>
            <person name="Op Den Camp H."/>
            <person name="Overmann J."/>
            <person name="Amann R."/>
            <person name="Jetten M.S.M."/>
            <person name="Mascher T."/>
            <person name="Medema M.H."/>
            <person name="Devos D.P."/>
            <person name="Kaster A.-K."/>
            <person name="Ovreas L."/>
            <person name="Rohde M."/>
            <person name="Galperin M.Y."/>
            <person name="Jogler C."/>
        </authorList>
    </citation>
    <scope>NUCLEOTIDE SEQUENCE [LARGE SCALE GENOMIC DNA]</scope>
    <source>
        <strain evidence="3 4">Pla144</strain>
    </source>
</reference>
<evidence type="ECO:0000313" key="4">
    <source>
        <dbReference type="Proteomes" id="UP000318437"/>
    </source>
</evidence>
<dbReference type="EMBL" id="SJPS01000001">
    <property type="protein sequence ID" value="TWU30111.1"/>
    <property type="molecule type" value="Genomic_DNA"/>
</dbReference>
<dbReference type="PANTHER" id="PTHR12561">
    <property type="entry name" value="LIPOATE-PROTEIN LIGASE"/>
    <property type="match status" value="1"/>
</dbReference>
<comment type="caution">
    <text evidence="3">The sequence shown here is derived from an EMBL/GenBank/DDBJ whole genome shotgun (WGS) entry which is preliminary data.</text>
</comment>
<dbReference type="Proteomes" id="UP000318437">
    <property type="component" value="Unassembled WGS sequence"/>
</dbReference>
<accession>A0A5C6D2V7</accession>
<dbReference type="OrthoDB" id="9788148at2"/>
<evidence type="ECO:0000313" key="3">
    <source>
        <dbReference type="EMBL" id="TWU30111.1"/>
    </source>
</evidence>
<evidence type="ECO:0000256" key="1">
    <source>
        <dbReference type="ARBA" id="ARBA00005085"/>
    </source>
</evidence>
<keyword evidence="3" id="KW-0436">Ligase</keyword>
<dbReference type="PROSITE" id="PS51733">
    <property type="entry name" value="BPL_LPL_CATALYTIC"/>
    <property type="match status" value="1"/>
</dbReference>
<gene>
    <name evidence="3" type="primary">lplA</name>
    <name evidence="3" type="ORF">Pla144_08970</name>
</gene>
<evidence type="ECO:0000259" key="2">
    <source>
        <dbReference type="PROSITE" id="PS51733"/>
    </source>
</evidence>
<dbReference type="Gene3D" id="3.30.930.10">
    <property type="entry name" value="Bira Bifunctional Protein, Domain 2"/>
    <property type="match status" value="1"/>
</dbReference>
<dbReference type="PANTHER" id="PTHR12561:SF3">
    <property type="entry name" value="LIPOYLTRANSFERASE 1, MITOCHONDRIAL"/>
    <property type="match status" value="1"/>
</dbReference>
<dbReference type="GO" id="GO:0009249">
    <property type="term" value="P:protein lipoylation"/>
    <property type="evidence" value="ECO:0007669"/>
    <property type="project" value="InterPro"/>
</dbReference>
<dbReference type="RefSeq" id="WP_146448044.1">
    <property type="nucleotide sequence ID" value="NZ_SJPS01000001.1"/>
</dbReference>
<dbReference type="GO" id="GO:0016979">
    <property type="term" value="F:lipoate-protein ligase activity"/>
    <property type="evidence" value="ECO:0007669"/>
    <property type="project" value="UniProtKB-EC"/>
</dbReference>
<dbReference type="GO" id="GO:0017118">
    <property type="term" value="F:lipoyltransferase activity"/>
    <property type="evidence" value="ECO:0007669"/>
    <property type="project" value="TreeGrafter"/>
</dbReference>
<dbReference type="UniPathway" id="UPA00537">
    <property type="reaction ID" value="UER00595"/>
</dbReference>
<dbReference type="Pfam" id="PF21948">
    <property type="entry name" value="LplA-B_cat"/>
    <property type="match status" value="1"/>
</dbReference>
<dbReference type="InterPro" id="IPR004143">
    <property type="entry name" value="BPL_LPL_catalytic"/>
</dbReference>
<dbReference type="EC" id="6.3.1.20" evidence="3"/>
<feature type="domain" description="BPL/LPL catalytic" evidence="2">
    <location>
        <begin position="29"/>
        <end position="221"/>
    </location>
</feature>
<dbReference type="InterPro" id="IPR045864">
    <property type="entry name" value="aa-tRNA-synth_II/BPL/LPL"/>
</dbReference>
<keyword evidence="4" id="KW-1185">Reference proteome</keyword>
<protein>
    <submittedName>
        <fullName evidence="3">Putative lipoate-protein ligase A</fullName>
        <ecNumber evidence="3">6.3.1.20</ecNumber>
    </submittedName>
</protein>